<protein>
    <submittedName>
        <fullName evidence="2">Uncharacterized protein</fullName>
    </submittedName>
</protein>
<evidence type="ECO:0000313" key="3">
    <source>
        <dbReference type="Proteomes" id="UP000199450"/>
    </source>
</evidence>
<feature type="compositionally biased region" description="Basic and acidic residues" evidence="1">
    <location>
        <begin position="77"/>
        <end position="98"/>
    </location>
</feature>
<feature type="compositionally biased region" description="Polar residues" evidence="1">
    <location>
        <begin position="66"/>
        <end position="75"/>
    </location>
</feature>
<dbReference type="AlphaFoldDB" id="A0A1H7XJ32"/>
<dbReference type="STRING" id="295069.SAMN05421856_102469"/>
<organism evidence="2 3">
    <name type="scientific">Chryseobacterium taichungense</name>
    <dbReference type="NCBI Taxonomy" id="295069"/>
    <lineage>
        <taxon>Bacteria</taxon>
        <taxon>Pseudomonadati</taxon>
        <taxon>Bacteroidota</taxon>
        <taxon>Flavobacteriia</taxon>
        <taxon>Flavobacteriales</taxon>
        <taxon>Weeksellaceae</taxon>
        <taxon>Chryseobacterium group</taxon>
        <taxon>Chryseobacterium</taxon>
    </lineage>
</organism>
<feature type="region of interest" description="Disordered" evidence="1">
    <location>
        <begin position="65"/>
        <end position="106"/>
    </location>
</feature>
<gene>
    <name evidence="2" type="ORF">SAMN05421856_102469</name>
</gene>
<dbReference type="Proteomes" id="UP000199450">
    <property type="component" value="Unassembled WGS sequence"/>
</dbReference>
<dbReference type="OrthoDB" id="1262909at2"/>
<proteinExistence type="predicted"/>
<reference evidence="3" key="1">
    <citation type="submission" date="2016-10" db="EMBL/GenBank/DDBJ databases">
        <authorList>
            <person name="Varghese N."/>
            <person name="Submissions S."/>
        </authorList>
    </citation>
    <scope>NUCLEOTIDE SEQUENCE [LARGE SCALE GENOMIC DNA]</scope>
    <source>
        <strain evidence="3">DSM 17453</strain>
    </source>
</reference>
<keyword evidence="3" id="KW-1185">Reference proteome</keyword>
<dbReference type="EMBL" id="FOBV01000002">
    <property type="protein sequence ID" value="SEM33624.1"/>
    <property type="molecule type" value="Genomic_DNA"/>
</dbReference>
<accession>A0A1H7XJ32</accession>
<sequence>MNNKIKVALALIGAGTVVAWRMNRKSKGKLKSFTAPDGNTYQENQLYRTFDNKLYKNGKQIHFETPETNQNSAGNHTFDEHADHLPKNYETVNKDITYHQKGVRHH</sequence>
<evidence type="ECO:0000256" key="1">
    <source>
        <dbReference type="SAM" id="MobiDB-lite"/>
    </source>
</evidence>
<dbReference type="RefSeq" id="WP_089999112.1">
    <property type="nucleotide sequence ID" value="NZ_FOBV01000002.1"/>
</dbReference>
<name>A0A1H7XJ32_9FLAO</name>
<evidence type="ECO:0000313" key="2">
    <source>
        <dbReference type="EMBL" id="SEM33624.1"/>
    </source>
</evidence>